<evidence type="ECO:0000313" key="13">
    <source>
        <dbReference type="Proteomes" id="UP001177023"/>
    </source>
</evidence>
<dbReference type="PANTHER" id="PTHR23130">
    <property type="entry name" value="CYTOCHROME B561 AND DOMON DOMAIN-CONTAINING PROTEIN"/>
    <property type="match status" value="1"/>
</dbReference>
<keyword evidence="3 8" id="KW-0812">Transmembrane</keyword>
<feature type="transmembrane region" description="Helical" evidence="8">
    <location>
        <begin position="321"/>
        <end position="341"/>
    </location>
</feature>
<keyword evidence="7 8" id="KW-0472">Membrane</keyword>
<dbReference type="GO" id="GO:0016020">
    <property type="term" value="C:membrane"/>
    <property type="evidence" value="ECO:0007669"/>
    <property type="project" value="UniProtKB-SubCell"/>
</dbReference>
<name>A0AA36G2P0_9BILA</name>
<dbReference type="InterPro" id="IPR006593">
    <property type="entry name" value="Cyt_b561/ferric_Rdtase_TM"/>
</dbReference>
<accession>A0AA36G2P0</accession>
<evidence type="ECO:0000313" key="12">
    <source>
        <dbReference type="EMBL" id="CAJ0576465.1"/>
    </source>
</evidence>
<evidence type="ECO:0000256" key="9">
    <source>
        <dbReference type="SAM" id="SignalP"/>
    </source>
</evidence>
<evidence type="ECO:0000256" key="2">
    <source>
        <dbReference type="ARBA" id="ARBA00022448"/>
    </source>
</evidence>
<evidence type="ECO:0008006" key="14">
    <source>
        <dbReference type="Google" id="ProtNLM"/>
    </source>
</evidence>
<keyword evidence="4 9" id="KW-0732">Signal</keyword>
<dbReference type="Proteomes" id="UP001177023">
    <property type="component" value="Unassembled WGS sequence"/>
</dbReference>
<evidence type="ECO:0000256" key="8">
    <source>
        <dbReference type="SAM" id="Phobius"/>
    </source>
</evidence>
<dbReference type="CDD" id="cd08760">
    <property type="entry name" value="Cyt_b561_FRRS1_like"/>
    <property type="match status" value="1"/>
</dbReference>
<keyword evidence="2" id="KW-0813">Transport</keyword>
<feature type="domain" description="Cytochrome b561" evidence="11">
    <location>
        <begin position="202"/>
        <end position="413"/>
    </location>
</feature>
<reference evidence="12" key="1">
    <citation type="submission" date="2023-06" db="EMBL/GenBank/DDBJ databases">
        <authorList>
            <person name="Delattre M."/>
        </authorList>
    </citation>
    <scope>NUCLEOTIDE SEQUENCE</scope>
    <source>
        <strain evidence="12">AF72</strain>
    </source>
</reference>
<dbReference type="PROSITE" id="PS50836">
    <property type="entry name" value="DOMON"/>
    <property type="match status" value="1"/>
</dbReference>
<feature type="chain" id="PRO_5041378475" description="Cytochrome b561 domain-containing protein" evidence="9">
    <location>
        <begin position="20"/>
        <end position="458"/>
    </location>
</feature>
<feature type="non-terminal residue" evidence="12">
    <location>
        <position position="458"/>
    </location>
</feature>
<feature type="transmembrane region" description="Helical" evidence="8">
    <location>
        <begin position="235"/>
        <end position="260"/>
    </location>
</feature>
<proteinExistence type="predicted"/>
<feature type="signal peptide" evidence="9">
    <location>
        <begin position="1"/>
        <end position="19"/>
    </location>
</feature>
<dbReference type="Gene3D" id="1.20.120.1770">
    <property type="match status" value="1"/>
</dbReference>
<dbReference type="AlphaFoldDB" id="A0AA36G2P0"/>
<comment type="subcellular location">
    <subcellularLocation>
        <location evidence="1">Membrane</location>
    </subcellularLocation>
</comment>
<protein>
    <recommendedName>
        <fullName evidence="14">Cytochrome b561 domain-containing protein</fullName>
    </recommendedName>
</protein>
<evidence type="ECO:0000256" key="6">
    <source>
        <dbReference type="ARBA" id="ARBA00022989"/>
    </source>
</evidence>
<feature type="transmembrane region" description="Helical" evidence="8">
    <location>
        <begin position="353"/>
        <end position="379"/>
    </location>
</feature>
<dbReference type="SMART" id="SM00665">
    <property type="entry name" value="B561"/>
    <property type="match status" value="1"/>
</dbReference>
<comment type="caution">
    <text evidence="12">The sequence shown here is derived from an EMBL/GenBank/DDBJ whole genome shotgun (WGS) entry which is preliminary data.</text>
</comment>
<keyword evidence="5" id="KW-0249">Electron transport</keyword>
<evidence type="ECO:0000256" key="3">
    <source>
        <dbReference type="ARBA" id="ARBA00022692"/>
    </source>
</evidence>
<organism evidence="12 13">
    <name type="scientific">Mesorhabditis spiculigera</name>
    <dbReference type="NCBI Taxonomy" id="96644"/>
    <lineage>
        <taxon>Eukaryota</taxon>
        <taxon>Metazoa</taxon>
        <taxon>Ecdysozoa</taxon>
        <taxon>Nematoda</taxon>
        <taxon>Chromadorea</taxon>
        <taxon>Rhabditida</taxon>
        <taxon>Rhabditina</taxon>
        <taxon>Rhabditomorpha</taxon>
        <taxon>Rhabditoidea</taxon>
        <taxon>Rhabditidae</taxon>
        <taxon>Mesorhabditinae</taxon>
        <taxon>Mesorhabditis</taxon>
    </lineage>
</organism>
<sequence>MDGAPFVAIFLLFVTTTRSALIGLEGCAESKSCWAQPPGCQDNCVSAATWIWTEAGFSITLSASVSDLDPSRPYWLALGFSHNQRMDDDTVFECLMSQDGTRSIAQISFNDETANHALPQASSVMLGKEKIELVDGILSCTLTYYPDNRSLVYPDDQYKLHQLDAKPYYLLLARGSADPYTYSKDIHFMNDGPLFPWISGEQADFCRSNCSGPQFVRIDRGLQSHVERYWRYRIAVFHGCTLMFGWWVLVSNGILLARFFKPMWPRRRFFGVAVWFQLHRGLNIISLCLQLIAVLLIFYQSGWVWYECSYECDLQALAKKMHAMIGGLATVLAILNPMIALARPAPDSSTRPFFNWLHWGLGLGGWGCASLTILLSVPLGKTGLYAAYGPIPFYILCSYLLFFVAINIALQIVTTSHEARQEKKPKVATVLSYRDTGLKTHEKHLSVISAVATRRDIH</sequence>
<dbReference type="EMBL" id="CATQJA010002644">
    <property type="protein sequence ID" value="CAJ0576465.1"/>
    <property type="molecule type" value="Genomic_DNA"/>
</dbReference>
<feature type="transmembrane region" description="Helical" evidence="8">
    <location>
        <begin position="391"/>
        <end position="414"/>
    </location>
</feature>
<evidence type="ECO:0000256" key="1">
    <source>
        <dbReference type="ARBA" id="ARBA00004370"/>
    </source>
</evidence>
<gene>
    <name evidence="12" type="ORF">MSPICULIGERA_LOCUS14758</name>
</gene>
<evidence type="ECO:0000256" key="7">
    <source>
        <dbReference type="ARBA" id="ARBA00023136"/>
    </source>
</evidence>
<keyword evidence="6 8" id="KW-1133">Transmembrane helix</keyword>
<dbReference type="PANTHER" id="PTHR23130:SF171">
    <property type="entry name" value="OS01G0895300 PROTEIN"/>
    <property type="match status" value="1"/>
</dbReference>
<evidence type="ECO:0000259" key="10">
    <source>
        <dbReference type="PROSITE" id="PS50836"/>
    </source>
</evidence>
<evidence type="ECO:0000259" key="11">
    <source>
        <dbReference type="PROSITE" id="PS50939"/>
    </source>
</evidence>
<dbReference type="PROSITE" id="PS50939">
    <property type="entry name" value="CYTOCHROME_B561"/>
    <property type="match status" value="1"/>
</dbReference>
<evidence type="ECO:0000256" key="5">
    <source>
        <dbReference type="ARBA" id="ARBA00022982"/>
    </source>
</evidence>
<feature type="domain" description="DOMON" evidence="10">
    <location>
        <begin position="46"/>
        <end position="175"/>
    </location>
</feature>
<dbReference type="InterPro" id="IPR005018">
    <property type="entry name" value="DOMON_domain"/>
</dbReference>
<feature type="transmembrane region" description="Helical" evidence="8">
    <location>
        <begin position="281"/>
        <end position="301"/>
    </location>
</feature>
<evidence type="ECO:0000256" key="4">
    <source>
        <dbReference type="ARBA" id="ARBA00022729"/>
    </source>
</evidence>
<keyword evidence="13" id="KW-1185">Reference proteome</keyword>